<dbReference type="RefSeq" id="WP_257574739.1">
    <property type="nucleotide sequence ID" value="NZ_FNNO01000004.1"/>
</dbReference>
<dbReference type="Pfam" id="PF13439">
    <property type="entry name" value="Glyco_transf_4"/>
    <property type="match status" value="1"/>
</dbReference>
<accession>A0A8X8LD00</accession>
<feature type="domain" description="Glycosyltransferase subfamily 4-like N-terminal" evidence="3">
    <location>
        <begin position="65"/>
        <end position="162"/>
    </location>
</feature>
<dbReference type="Proteomes" id="UP000198711">
    <property type="component" value="Unassembled WGS sequence"/>
</dbReference>
<evidence type="ECO:0000259" key="3">
    <source>
        <dbReference type="Pfam" id="PF13439"/>
    </source>
</evidence>
<dbReference type="AlphaFoldDB" id="A0A8X8LD00"/>
<feature type="domain" description="Glycosyl transferase family 1" evidence="2">
    <location>
        <begin position="175"/>
        <end position="308"/>
    </location>
</feature>
<evidence type="ECO:0000256" key="1">
    <source>
        <dbReference type="ARBA" id="ARBA00022679"/>
    </source>
</evidence>
<keyword evidence="5" id="KW-1185">Reference proteome</keyword>
<sequence>MHKIILDCERMKYPHTGLYHFCLQLGRSLLKEAVEEAISFFMPRKCGPVFGTHAQYIYQHAVHKWILPATAKYNVWHATHQGSQYFPANRKIPVVLTVHDLNFLKGNFKSAAKRKTCLQALQHKIDRADHITTISQFVLDDLHAHIRLNNKPATVIYNGCNINAAILPAAPLVQPGGPFLFTIGTIAVKKNFHVLPALLVNNDKHLVIAGIVQDEAYKKEIIAAAQKTGVLSRVHFTGPVTEAEKYWYYQHCEAFVFPSLAEGFGLPVIEAMAFGKPVFLSTQTSLPEIGGEDAFYFNDFDPENMQEILQRRMTVYSTDTGLVERLKARAYSFNWQQTARQYIEIYRGLY</sequence>
<dbReference type="PANTHER" id="PTHR46401">
    <property type="entry name" value="GLYCOSYLTRANSFERASE WBBK-RELATED"/>
    <property type="match status" value="1"/>
</dbReference>
<dbReference type="GO" id="GO:0016757">
    <property type="term" value="F:glycosyltransferase activity"/>
    <property type="evidence" value="ECO:0007669"/>
    <property type="project" value="InterPro"/>
</dbReference>
<protein>
    <submittedName>
        <fullName evidence="4">Glycosyltransferase involved in cell wall bisynthesis</fullName>
    </submittedName>
</protein>
<dbReference type="PANTHER" id="PTHR46401:SF2">
    <property type="entry name" value="GLYCOSYLTRANSFERASE WBBK-RELATED"/>
    <property type="match status" value="1"/>
</dbReference>
<evidence type="ECO:0000313" key="4">
    <source>
        <dbReference type="EMBL" id="SDW58956.1"/>
    </source>
</evidence>
<dbReference type="Pfam" id="PF00534">
    <property type="entry name" value="Glycos_transf_1"/>
    <property type="match status" value="1"/>
</dbReference>
<dbReference type="SUPFAM" id="SSF53756">
    <property type="entry name" value="UDP-Glycosyltransferase/glycogen phosphorylase"/>
    <property type="match status" value="1"/>
</dbReference>
<comment type="caution">
    <text evidence="4">The sequence shown here is derived from an EMBL/GenBank/DDBJ whole genome shotgun (WGS) entry which is preliminary data.</text>
</comment>
<evidence type="ECO:0000259" key="2">
    <source>
        <dbReference type="Pfam" id="PF00534"/>
    </source>
</evidence>
<proteinExistence type="predicted"/>
<dbReference type="InterPro" id="IPR001296">
    <property type="entry name" value="Glyco_trans_1"/>
</dbReference>
<name>A0A8X8LD00_9BACT</name>
<keyword evidence="1" id="KW-0808">Transferase</keyword>
<evidence type="ECO:0000313" key="5">
    <source>
        <dbReference type="Proteomes" id="UP000198711"/>
    </source>
</evidence>
<dbReference type="Gene3D" id="3.40.50.2000">
    <property type="entry name" value="Glycogen Phosphorylase B"/>
    <property type="match status" value="2"/>
</dbReference>
<dbReference type="InterPro" id="IPR028098">
    <property type="entry name" value="Glyco_trans_4-like_N"/>
</dbReference>
<dbReference type="CDD" id="cd03809">
    <property type="entry name" value="GT4_MtfB-like"/>
    <property type="match status" value="1"/>
</dbReference>
<gene>
    <name evidence="4" type="ORF">SAMN05444410_10434</name>
</gene>
<reference evidence="4 5" key="1">
    <citation type="submission" date="2016-10" db="EMBL/GenBank/DDBJ databases">
        <authorList>
            <person name="Varghese N."/>
            <person name="Submissions S."/>
        </authorList>
    </citation>
    <scope>NUCLEOTIDE SEQUENCE [LARGE SCALE GENOMIC DNA]</scope>
    <source>
        <strain evidence="4 5">DSM 25353</strain>
    </source>
</reference>
<organism evidence="4 5">
    <name type="scientific">Hydrobacter penzbergensis</name>
    <dbReference type="NCBI Taxonomy" id="1235997"/>
    <lineage>
        <taxon>Bacteria</taxon>
        <taxon>Pseudomonadati</taxon>
        <taxon>Bacteroidota</taxon>
        <taxon>Chitinophagia</taxon>
        <taxon>Chitinophagales</taxon>
        <taxon>Chitinophagaceae</taxon>
        <taxon>Hydrobacter</taxon>
    </lineage>
</organism>
<dbReference type="EMBL" id="FNNO01000004">
    <property type="protein sequence ID" value="SDW58956.1"/>
    <property type="molecule type" value="Genomic_DNA"/>
</dbReference>